<dbReference type="AlphaFoldDB" id="A0A5B0N6P3"/>
<sequence length="198" mass="22100">MVVDEPVVEDIKPNVKMASGLSGQVADNPMQTDVVPQAVNINNKSKIKISKGLEIVETPSFYFPLKAKWHSIYDPQGRYDLGLGARCKKNEREEIIELTHQLSDYSGRKWLERAGGSTRSFPLKDQPSHFYIFVAGFFPLTGTVAGGRFFRSFLDGSNILKPFPILLRKVIHPTTIAPDMKRIARTTRGTHVTGLTLA</sequence>
<evidence type="ECO:0000313" key="3">
    <source>
        <dbReference type="Proteomes" id="UP000324748"/>
    </source>
</evidence>
<gene>
    <name evidence="2" type="ORF">PGT21_007665</name>
    <name evidence="1" type="ORF">PGTUg99_030020</name>
</gene>
<evidence type="ECO:0000313" key="4">
    <source>
        <dbReference type="Proteomes" id="UP000325313"/>
    </source>
</evidence>
<dbReference type="EMBL" id="VDEP01000508">
    <property type="protein sequence ID" value="KAA1067063.1"/>
    <property type="molecule type" value="Genomic_DNA"/>
</dbReference>
<dbReference type="Proteomes" id="UP000324748">
    <property type="component" value="Unassembled WGS sequence"/>
</dbReference>
<proteinExistence type="predicted"/>
<dbReference type="EMBL" id="VSWC01000118">
    <property type="protein sequence ID" value="KAA1083810.1"/>
    <property type="molecule type" value="Genomic_DNA"/>
</dbReference>
<comment type="caution">
    <text evidence="2">The sequence shown here is derived from an EMBL/GenBank/DDBJ whole genome shotgun (WGS) entry which is preliminary data.</text>
</comment>
<evidence type="ECO:0000313" key="2">
    <source>
        <dbReference type="EMBL" id="KAA1083810.1"/>
    </source>
</evidence>
<protein>
    <submittedName>
        <fullName evidence="2">Uncharacterized protein</fullName>
    </submittedName>
</protein>
<organism evidence="2 3">
    <name type="scientific">Puccinia graminis f. sp. tritici</name>
    <dbReference type="NCBI Taxonomy" id="56615"/>
    <lineage>
        <taxon>Eukaryota</taxon>
        <taxon>Fungi</taxon>
        <taxon>Dikarya</taxon>
        <taxon>Basidiomycota</taxon>
        <taxon>Pucciniomycotina</taxon>
        <taxon>Pucciniomycetes</taxon>
        <taxon>Pucciniales</taxon>
        <taxon>Pucciniaceae</taxon>
        <taxon>Puccinia</taxon>
    </lineage>
</organism>
<name>A0A5B0N6P3_PUCGR</name>
<reference evidence="3 4" key="1">
    <citation type="submission" date="2019-05" db="EMBL/GenBank/DDBJ databases">
        <title>Emergence of the Ug99 lineage of the wheat stem rust pathogen through somatic hybridization.</title>
        <authorList>
            <person name="Li F."/>
            <person name="Upadhyaya N.M."/>
            <person name="Sperschneider J."/>
            <person name="Matny O."/>
            <person name="Nguyen-Phuc H."/>
            <person name="Mago R."/>
            <person name="Raley C."/>
            <person name="Miller M.E."/>
            <person name="Silverstein K.A.T."/>
            <person name="Henningsen E."/>
            <person name="Hirsch C.D."/>
            <person name="Visser B."/>
            <person name="Pretorius Z.A."/>
            <person name="Steffenson B.J."/>
            <person name="Schwessinger B."/>
            <person name="Dodds P.N."/>
            <person name="Figueroa M."/>
        </authorList>
    </citation>
    <scope>NUCLEOTIDE SEQUENCE [LARGE SCALE GENOMIC DNA]</scope>
    <source>
        <strain evidence="2">21-0</strain>
        <strain evidence="1 4">Ug99</strain>
    </source>
</reference>
<keyword evidence="3" id="KW-1185">Reference proteome</keyword>
<dbReference type="Proteomes" id="UP000325313">
    <property type="component" value="Unassembled WGS sequence"/>
</dbReference>
<evidence type="ECO:0000313" key="1">
    <source>
        <dbReference type="EMBL" id="KAA1067063.1"/>
    </source>
</evidence>
<accession>A0A5B0N6P3</accession>